<dbReference type="EMBL" id="JBANRG010000010">
    <property type="protein sequence ID" value="KAK7462710.1"/>
    <property type="molecule type" value="Genomic_DNA"/>
</dbReference>
<accession>A0ABR1JLM7</accession>
<feature type="region of interest" description="Disordered" evidence="1">
    <location>
        <begin position="99"/>
        <end position="126"/>
    </location>
</feature>
<protein>
    <submittedName>
        <fullName evidence="2">Uncharacterized protein</fullName>
    </submittedName>
</protein>
<evidence type="ECO:0000313" key="2">
    <source>
        <dbReference type="EMBL" id="KAK7462710.1"/>
    </source>
</evidence>
<feature type="compositionally biased region" description="Polar residues" evidence="1">
    <location>
        <begin position="107"/>
        <end position="126"/>
    </location>
</feature>
<name>A0ABR1JLM7_9AGAR</name>
<sequence>MTAGSHFQDITTRLWILLGKLDAVGNDQYNRGGLSQSEIPLPGLGMRFEIFLESRSEPIDLVPIATNVYSEPRQQTTLQSFHVNSFYSQFPTFTPALHTSTTKRPKITSCNSNPVLYTQRPNSSKT</sequence>
<evidence type="ECO:0000313" key="3">
    <source>
        <dbReference type="Proteomes" id="UP001498398"/>
    </source>
</evidence>
<keyword evidence="3" id="KW-1185">Reference proteome</keyword>
<gene>
    <name evidence="2" type="ORF">VKT23_007297</name>
</gene>
<proteinExistence type="predicted"/>
<comment type="caution">
    <text evidence="2">The sequence shown here is derived from an EMBL/GenBank/DDBJ whole genome shotgun (WGS) entry which is preliminary data.</text>
</comment>
<reference evidence="2 3" key="1">
    <citation type="submission" date="2024-01" db="EMBL/GenBank/DDBJ databases">
        <title>A draft genome for the cacao thread blight pathogen Marasmiellus scandens.</title>
        <authorList>
            <person name="Baruah I.K."/>
            <person name="Leung J."/>
            <person name="Bukari Y."/>
            <person name="Amoako-Attah I."/>
            <person name="Meinhardt L.W."/>
            <person name="Bailey B.A."/>
            <person name="Cohen S.P."/>
        </authorList>
    </citation>
    <scope>NUCLEOTIDE SEQUENCE [LARGE SCALE GENOMIC DNA]</scope>
    <source>
        <strain evidence="2 3">GH-19</strain>
    </source>
</reference>
<evidence type="ECO:0000256" key="1">
    <source>
        <dbReference type="SAM" id="MobiDB-lite"/>
    </source>
</evidence>
<organism evidence="2 3">
    <name type="scientific">Marasmiellus scandens</name>
    <dbReference type="NCBI Taxonomy" id="2682957"/>
    <lineage>
        <taxon>Eukaryota</taxon>
        <taxon>Fungi</taxon>
        <taxon>Dikarya</taxon>
        <taxon>Basidiomycota</taxon>
        <taxon>Agaricomycotina</taxon>
        <taxon>Agaricomycetes</taxon>
        <taxon>Agaricomycetidae</taxon>
        <taxon>Agaricales</taxon>
        <taxon>Marasmiineae</taxon>
        <taxon>Omphalotaceae</taxon>
        <taxon>Marasmiellus</taxon>
    </lineage>
</organism>
<dbReference type="Proteomes" id="UP001498398">
    <property type="component" value="Unassembled WGS sequence"/>
</dbReference>